<dbReference type="PANTHER" id="PTHR47199">
    <property type="entry name" value="PHOTOSYSTEM II STABILITY/ASSEMBLY FACTOR HCF136, CHLOROPLASTIC"/>
    <property type="match status" value="1"/>
</dbReference>
<evidence type="ECO:0000259" key="4">
    <source>
        <dbReference type="Pfam" id="PF14870"/>
    </source>
</evidence>
<evidence type="ECO:0000256" key="3">
    <source>
        <dbReference type="SAM" id="SignalP"/>
    </source>
</evidence>
<keyword evidence="1" id="KW-0602">Photosynthesis</keyword>
<feature type="domain" description="Photosynthesis system II assembly factor Ycf48/Hcf136-like" evidence="4">
    <location>
        <begin position="34"/>
        <end position="111"/>
    </location>
</feature>
<dbReference type="Gene3D" id="2.130.10.10">
    <property type="entry name" value="YVTN repeat-like/Quinoprotein amine dehydrogenase"/>
    <property type="match status" value="1"/>
</dbReference>
<evidence type="ECO:0000256" key="2">
    <source>
        <dbReference type="ARBA" id="ARBA00023276"/>
    </source>
</evidence>
<feature type="domain" description="Photosynthesis system II assembly factor Ycf48/Hcf136-like" evidence="4">
    <location>
        <begin position="115"/>
        <end position="202"/>
    </location>
</feature>
<dbReference type="RefSeq" id="WP_133593545.1">
    <property type="nucleotide sequence ID" value="NZ_CP037953.1"/>
</dbReference>
<dbReference type="OrthoDB" id="9813892at2"/>
<dbReference type="GO" id="GO:0015979">
    <property type="term" value="P:photosynthesis"/>
    <property type="evidence" value="ECO:0007669"/>
    <property type="project" value="UniProtKB-KW"/>
</dbReference>
<protein>
    <submittedName>
        <fullName evidence="5">Photosystem II stability/assembly factor-like uncharacterized protein</fullName>
    </submittedName>
</protein>
<dbReference type="Pfam" id="PF14870">
    <property type="entry name" value="PSII_BNR"/>
    <property type="match status" value="2"/>
</dbReference>
<dbReference type="InterPro" id="IPR028203">
    <property type="entry name" value="PSII_CF48-like_dom"/>
</dbReference>
<dbReference type="EMBL" id="SNYM01000028">
    <property type="protein sequence ID" value="TDQ43610.1"/>
    <property type="molecule type" value="Genomic_DNA"/>
</dbReference>
<keyword evidence="6" id="KW-1185">Reference proteome</keyword>
<reference evidence="5 6" key="1">
    <citation type="submission" date="2019-03" db="EMBL/GenBank/DDBJ databases">
        <title>Genomic Encyclopedia of Type Strains, Phase IV (KMG-IV): sequencing the most valuable type-strain genomes for metagenomic binning, comparative biology and taxonomic classification.</title>
        <authorList>
            <person name="Goeker M."/>
        </authorList>
    </citation>
    <scope>NUCLEOTIDE SEQUENCE [LARGE SCALE GENOMIC DNA]</scope>
    <source>
        <strain evidence="5 6">DSM 103792</strain>
    </source>
</reference>
<keyword evidence="2" id="KW-0604">Photosystem II</keyword>
<keyword evidence="3" id="KW-0732">Signal</keyword>
<dbReference type="PANTHER" id="PTHR47199:SF2">
    <property type="entry name" value="PHOTOSYSTEM II STABILITY_ASSEMBLY FACTOR HCF136, CHLOROPLASTIC"/>
    <property type="match status" value="1"/>
</dbReference>
<evidence type="ECO:0000313" key="6">
    <source>
        <dbReference type="Proteomes" id="UP000295375"/>
    </source>
</evidence>
<dbReference type="InterPro" id="IPR015943">
    <property type="entry name" value="WD40/YVTN_repeat-like_dom_sf"/>
</dbReference>
<proteinExistence type="predicted"/>
<dbReference type="CDD" id="cd15482">
    <property type="entry name" value="Sialidase_non-viral"/>
    <property type="match status" value="1"/>
</dbReference>
<comment type="caution">
    <text evidence="5">The sequence shown here is derived from an EMBL/GenBank/DDBJ whole genome shotgun (WGS) entry which is preliminary data.</text>
</comment>
<sequence>MKPLYSWLLGSLLIGHACGVAALDSVIAPRADKSLALDIVATGPEQHVAVGERGHVLVSSDDGQSWQQVQVPTRATLTSIAASNGQIIVGGHDGVLLLSNDGGQVWKMVRNEPEQEKPVLDIVFLDQKTAFAVGAYGLYLKTTDGGYRWVEEEHPELEIPEFGFPHFYQLLPLQDGSLLLVGEAGFVARSEDNGDSWTTLPLPYEGSLFAVGQTESGALIVAGMRGNILRSDDLGQNWQTIDIDIRSGLNNIVVDGKEVVITGMDGIILRSIDDGRTFTVKQRPNRKAIAAATLEQEKLLVAAEDGLHVLELPATAQ</sequence>
<name>A0A4R6UAF5_9GAMM</name>
<accession>A0A4R6UAF5</accession>
<dbReference type="GO" id="GO:0009523">
    <property type="term" value="C:photosystem II"/>
    <property type="evidence" value="ECO:0007669"/>
    <property type="project" value="UniProtKB-KW"/>
</dbReference>
<evidence type="ECO:0000313" key="5">
    <source>
        <dbReference type="EMBL" id="TDQ43610.1"/>
    </source>
</evidence>
<feature type="signal peptide" evidence="3">
    <location>
        <begin position="1"/>
        <end position="22"/>
    </location>
</feature>
<organism evidence="5 6">
    <name type="scientific">Permianibacter aggregans</name>
    <dbReference type="NCBI Taxonomy" id="1510150"/>
    <lineage>
        <taxon>Bacteria</taxon>
        <taxon>Pseudomonadati</taxon>
        <taxon>Pseudomonadota</taxon>
        <taxon>Gammaproteobacteria</taxon>
        <taxon>Pseudomonadales</taxon>
        <taxon>Pseudomonadaceae</taxon>
        <taxon>Permianibacter</taxon>
    </lineage>
</organism>
<dbReference type="AlphaFoldDB" id="A0A4R6UAF5"/>
<dbReference type="SUPFAM" id="SSF110296">
    <property type="entry name" value="Oligoxyloglucan reducing end-specific cellobiohydrolase"/>
    <property type="match status" value="1"/>
</dbReference>
<feature type="chain" id="PRO_5020681408" evidence="3">
    <location>
        <begin position="23"/>
        <end position="317"/>
    </location>
</feature>
<dbReference type="Proteomes" id="UP000295375">
    <property type="component" value="Unassembled WGS sequence"/>
</dbReference>
<evidence type="ECO:0000256" key="1">
    <source>
        <dbReference type="ARBA" id="ARBA00022531"/>
    </source>
</evidence>
<gene>
    <name evidence="5" type="ORF">EV696_1289</name>
</gene>